<dbReference type="EMBL" id="JBJJXI010000170">
    <property type="protein sequence ID" value="KAL3384553.1"/>
    <property type="molecule type" value="Genomic_DNA"/>
</dbReference>
<evidence type="ECO:0000256" key="2">
    <source>
        <dbReference type="SAM" id="Phobius"/>
    </source>
</evidence>
<keyword evidence="4" id="KW-1185">Reference proteome</keyword>
<name>A0ABD2VV62_9HYME</name>
<reference evidence="3 4" key="1">
    <citation type="journal article" date="2024" name="bioRxiv">
        <title>A reference genome for Trichogramma kaykai: A tiny desert-dwelling parasitoid wasp with competing sex-ratio distorters.</title>
        <authorList>
            <person name="Culotta J."/>
            <person name="Lindsey A.R."/>
        </authorList>
    </citation>
    <scope>NUCLEOTIDE SEQUENCE [LARGE SCALE GENOMIC DNA]</scope>
    <source>
        <strain evidence="3 4">KSX58</strain>
    </source>
</reference>
<comment type="caution">
    <text evidence="3">The sequence shown here is derived from an EMBL/GenBank/DDBJ whole genome shotgun (WGS) entry which is preliminary data.</text>
</comment>
<sequence length="72" mass="7529">MEVFRNLRYPSFSFGHSLNSFDHCDGSDGGGGGQASGQAVRSARDPPAPAAAAGFLILHCAHLLLVLFSLGR</sequence>
<proteinExistence type="predicted"/>
<organism evidence="3 4">
    <name type="scientific">Trichogramma kaykai</name>
    <dbReference type="NCBI Taxonomy" id="54128"/>
    <lineage>
        <taxon>Eukaryota</taxon>
        <taxon>Metazoa</taxon>
        <taxon>Ecdysozoa</taxon>
        <taxon>Arthropoda</taxon>
        <taxon>Hexapoda</taxon>
        <taxon>Insecta</taxon>
        <taxon>Pterygota</taxon>
        <taxon>Neoptera</taxon>
        <taxon>Endopterygota</taxon>
        <taxon>Hymenoptera</taxon>
        <taxon>Apocrita</taxon>
        <taxon>Proctotrupomorpha</taxon>
        <taxon>Chalcidoidea</taxon>
        <taxon>Trichogrammatidae</taxon>
        <taxon>Trichogramma</taxon>
    </lineage>
</organism>
<feature type="region of interest" description="Disordered" evidence="1">
    <location>
        <begin position="25"/>
        <end position="45"/>
    </location>
</feature>
<evidence type="ECO:0000313" key="4">
    <source>
        <dbReference type="Proteomes" id="UP001627154"/>
    </source>
</evidence>
<keyword evidence="2" id="KW-0812">Transmembrane</keyword>
<gene>
    <name evidence="3" type="ORF">TKK_019652</name>
</gene>
<protein>
    <submittedName>
        <fullName evidence="3">Uncharacterized protein</fullName>
    </submittedName>
</protein>
<keyword evidence="2" id="KW-1133">Transmembrane helix</keyword>
<feature type="transmembrane region" description="Helical" evidence="2">
    <location>
        <begin position="50"/>
        <end position="70"/>
    </location>
</feature>
<accession>A0ABD2VV62</accession>
<keyword evidence="2" id="KW-0472">Membrane</keyword>
<dbReference type="AlphaFoldDB" id="A0ABD2VV62"/>
<evidence type="ECO:0000256" key="1">
    <source>
        <dbReference type="SAM" id="MobiDB-lite"/>
    </source>
</evidence>
<evidence type="ECO:0000313" key="3">
    <source>
        <dbReference type="EMBL" id="KAL3384553.1"/>
    </source>
</evidence>
<dbReference type="Proteomes" id="UP001627154">
    <property type="component" value="Unassembled WGS sequence"/>
</dbReference>